<dbReference type="OrthoDB" id="74460at2759"/>
<dbReference type="GO" id="GO:0005737">
    <property type="term" value="C:cytoplasm"/>
    <property type="evidence" value="ECO:0007669"/>
    <property type="project" value="TreeGrafter"/>
</dbReference>
<dbReference type="AlphaFoldDB" id="A0A9W8LDS5"/>
<dbReference type="InterPro" id="IPR021917">
    <property type="entry name" value="Unchr_Zn-peptidase-like"/>
</dbReference>
<proteinExistence type="predicted"/>
<keyword evidence="2" id="KW-1185">Reference proteome</keyword>
<evidence type="ECO:0000313" key="1">
    <source>
        <dbReference type="EMBL" id="KAJ2776253.1"/>
    </source>
</evidence>
<accession>A0A9W8LDS5</accession>
<sequence length="518" mass="55630">MTIATTASAGAPDERFNGLPLPPYQDSAPCMSEPGTMHFLNVKNGDVAHHRFLIVHGCVAGAGGGDSGQVTVRHAAFPAVSFPAVDGYFKALVHLDRGANVLDFEYRQDGAAGSTGRLEVEMEPVPDKRPLRLAVMVARDSPEVFDAPLGARGAGRNDLEAAVRRLRCAAYLWQAFIAEHMYRHGFGRRTFGLEEEVAADSMGGDEQARMTARVHVVRSGRTVAEIQAREVAQQWRAPEGQRSRAGELVGIHREAVEQSGAFAAGDVVACLTLDSRWDAGEGVLLGHGAWSSPHPNQSLALFGSHTTHAWPASAAEVAERLLDATATDAAQLCDDCGECGEHWRAASVGMGAFLHMVLHAARFYGGPTGIQRRGYGHFGRAFMAREPGRAGAVRQGDEGRAHLHRADAVALRYNPRYALGTDARPARQTWPPPAVVPSDEGVVIRAEDGVVQVALRVGGTHRAHLDYTRDCPTDVALGRGRLRELLGDLADGDSVTMAVFSRGHGMAVHHNIRELAML</sequence>
<evidence type="ECO:0000313" key="2">
    <source>
        <dbReference type="Proteomes" id="UP001140217"/>
    </source>
</evidence>
<dbReference type="EMBL" id="JANBUL010000380">
    <property type="protein sequence ID" value="KAJ2776253.1"/>
    <property type="molecule type" value="Genomic_DNA"/>
</dbReference>
<name>A0A9W8LDS5_9FUNG</name>
<dbReference type="Pfam" id="PF12044">
    <property type="entry name" value="Metallopep"/>
    <property type="match status" value="1"/>
</dbReference>
<protein>
    <submittedName>
        <fullName evidence="1">Uncharacterized protein</fullName>
    </submittedName>
</protein>
<dbReference type="InterPro" id="IPR053002">
    <property type="entry name" value="Metalloproteinase_M10B"/>
</dbReference>
<reference evidence="1" key="1">
    <citation type="submission" date="2022-07" db="EMBL/GenBank/DDBJ databases">
        <title>Phylogenomic reconstructions and comparative analyses of Kickxellomycotina fungi.</title>
        <authorList>
            <person name="Reynolds N.K."/>
            <person name="Stajich J.E."/>
            <person name="Barry K."/>
            <person name="Grigoriev I.V."/>
            <person name="Crous P."/>
            <person name="Smith M.E."/>
        </authorList>
    </citation>
    <scope>NUCLEOTIDE SEQUENCE</scope>
    <source>
        <strain evidence="1">NBRC 105414</strain>
    </source>
</reference>
<dbReference type="PANTHER" id="PTHR21054">
    <property type="entry name" value="ZINC METALLOPROTEINASE-RELATED"/>
    <property type="match status" value="1"/>
</dbReference>
<comment type="caution">
    <text evidence="1">The sequence shown here is derived from an EMBL/GenBank/DDBJ whole genome shotgun (WGS) entry which is preliminary data.</text>
</comment>
<dbReference type="PANTHER" id="PTHR21054:SF2">
    <property type="entry name" value="MIP04191P"/>
    <property type="match status" value="1"/>
</dbReference>
<organism evidence="1 2">
    <name type="scientific">Coemansia javaensis</name>
    <dbReference type="NCBI Taxonomy" id="2761396"/>
    <lineage>
        <taxon>Eukaryota</taxon>
        <taxon>Fungi</taxon>
        <taxon>Fungi incertae sedis</taxon>
        <taxon>Zoopagomycota</taxon>
        <taxon>Kickxellomycotina</taxon>
        <taxon>Kickxellomycetes</taxon>
        <taxon>Kickxellales</taxon>
        <taxon>Kickxellaceae</taxon>
        <taxon>Coemansia</taxon>
    </lineage>
</organism>
<gene>
    <name evidence="1" type="ORF">H4R18_005771</name>
</gene>
<dbReference type="Proteomes" id="UP001140217">
    <property type="component" value="Unassembled WGS sequence"/>
</dbReference>